<dbReference type="PANTHER" id="PTHR37049:SF4">
    <property type="entry name" value="RHODANESE DOMAIN-CONTAINING PROTEIN"/>
    <property type="match status" value="1"/>
</dbReference>
<evidence type="ECO:0000259" key="2">
    <source>
        <dbReference type="Pfam" id="PF03572"/>
    </source>
</evidence>
<dbReference type="GO" id="GO:0006508">
    <property type="term" value="P:proteolysis"/>
    <property type="evidence" value="ECO:0007669"/>
    <property type="project" value="InterPro"/>
</dbReference>
<dbReference type="EMBL" id="BSYA01000003">
    <property type="protein sequence ID" value="GMG22932.1"/>
    <property type="molecule type" value="Genomic_DNA"/>
</dbReference>
<dbReference type="InterPro" id="IPR056186">
    <property type="entry name" value="PDZ_CPAF-rel"/>
</dbReference>
<evidence type="ECO:0000313" key="5">
    <source>
        <dbReference type="Proteomes" id="UP001165205"/>
    </source>
</evidence>
<comment type="caution">
    <text evidence="4">The sequence shown here is derived from an EMBL/GenBank/DDBJ whole genome shotgun (WGS) entry which is preliminary data.</text>
</comment>
<evidence type="ECO:0000313" key="4">
    <source>
        <dbReference type="EMBL" id="GMG22932.1"/>
    </source>
</evidence>
<dbReference type="GO" id="GO:0008236">
    <property type="term" value="F:serine-type peptidase activity"/>
    <property type="evidence" value="ECO:0007669"/>
    <property type="project" value="InterPro"/>
</dbReference>
<feature type="domain" description="Tail specific protease" evidence="2">
    <location>
        <begin position="277"/>
        <end position="482"/>
    </location>
</feature>
<dbReference type="Proteomes" id="UP001165205">
    <property type="component" value="Unassembled WGS sequence"/>
</dbReference>
<sequence length="660" mass="73234">MESIFPYVEWQSAVDIWAELNKVYDNIKSDKYAGEYEFQADLFKAFNLAHDGHFRFFPDLLTKVLTFHRNVGLVSVSLDGKETPQIYVHSKLVPTKSPKTPSTIVLTLLADIVERVENGLDPSPVKSINGEDAVKYLEYWSQLGSLNDPDALYNSLFFSKPFAASTPGFDGYFSGSARYGYIYPGNTTVIEFANGTSRSYRTTAQIKADLTGVTDGQSLYQKFCTGPSSTESAASTTSSPAATATATPAPGYPDPEVISSDNVISGYFLDSDKNSEVAVLSMLSFEPSTPAEFQAVLEKFLRHAKAAGKTKLVIDLSGNGGGYILQGYDTFRQLFPSIVQDGYTRFRYTEALAAMAEQFNAVLPEDFNPDSATDDEIQMFESPPNYRYDLNLENKHFTSLEEKFGPREYNGDQYTSIIRWDLDDPLTTVNQTYGMGMEITGYGTRRNFTQPFAAEDIVMLYDGYCASTCTLFSEFMRLQGGVKSIAIGGRPSSDPMQGIGGIKGSNNFAFSYIYSLAQLAIDSAQPGQEHKANWTALTELSELPTNRSTDTSINVRDNILPENLDDGLPSQFVYEKADCRLFYEPEMIVDVTAMWEAAADAAWGNKECVNGHLGLKKRTATRARRSRIFPPRKMTVNVPANPVEDRSPWWTQKHGTKVPL</sequence>
<evidence type="ECO:0000259" key="3">
    <source>
        <dbReference type="Pfam" id="PF23658"/>
    </source>
</evidence>
<organism evidence="4 5">
    <name type="scientific">Aspergillus oryzae</name>
    <name type="common">Yellow koji mold</name>
    <dbReference type="NCBI Taxonomy" id="5062"/>
    <lineage>
        <taxon>Eukaryota</taxon>
        <taxon>Fungi</taxon>
        <taxon>Dikarya</taxon>
        <taxon>Ascomycota</taxon>
        <taxon>Pezizomycotina</taxon>
        <taxon>Eurotiomycetes</taxon>
        <taxon>Eurotiomycetidae</taxon>
        <taxon>Eurotiales</taxon>
        <taxon>Aspergillaceae</taxon>
        <taxon>Aspergillus</taxon>
        <taxon>Aspergillus subgen. Circumdati</taxon>
    </lineage>
</organism>
<feature type="compositionally biased region" description="Low complexity" evidence="1">
    <location>
        <begin position="230"/>
        <end position="249"/>
    </location>
</feature>
<protein>
    <submittedName>
        <fullName evidence="4">Unnamed protein product</fullName>
    </submittedName>
</protein>
<dbReference type="InterPro" id="IPR029045">
    <property type="entry name" value="ClpP/crotonase-like_dom_sf"/>
</dbReference>
<name>A0AAN5BSI0_ASPOZ</name>
<evidence type="ECO:0000256" key="1">
    <source>
        <dbReference type="SAM" id="MobiDB-lite"/>
    </source>
</evidence>
<accession>A0AAN5BSI0</accession>
<proteinExistence type="predicted"/>
<reference evidence="4" key="1">
    <citation type="submission" date="2023-04" db="EMBL/GenBank/DDBJ databases">
        <title>Aspergillus oryzae NBRC 4228.</title>
        <authorList>
            <person name="Ichikawa N."/>
            <person name="Sato H."/>
            <person name="Tonouchi N."/>
        </authorList>
    </citation>
    <scope>NUCLEOTIDE SEQUENCE</scope>
    <source>
        <strain evidence="4">NBRC 4228</strain>
    </source>
</reference>
<feature type="region of interest" description="Disordered" evidence="1">
    <location>
        <begin position="230"/>
        <end position="255"/>
    </location>
</feature>
<dbReference type="Gene3D" id="3.90.226.10">
    <property type="entry name" value="2-enoyl-CoA Hydratase, Chain A, domain 1"/>
    <property type="match status" value="1"/>
</dbReference>
<dbReference type="PANTHER" id="PTHR37049">
    <property type="entry name" value="PEPTIDASE S41 FAMILY PROTEIN"/>
    <property type="match status" value="1"/>
</dbReference>
<dbReference type="SUPFAM" id="SSF52096">
    <property type="entry name" value="ClpP/crotonase"/>
    <property type="match status" value="1"/>
</dbReference>
<dbReference type="InterPro" id="IPR052766">
    <property type="entry name" value="S41A_metabolite_peptidase"/>
</dbReference>
<dbReference type="AlphaFoldDB" id="A0AAN5BSI0"/>
<dbReference type="Pfam" id="PF23658">
    <property type="entry name" value="PDZ_CPAF_rel"/>
    <property type="match status" value="1"/>
</dbReference>
<feature type="domain" description="CPAF-like PDZ" evidence="3">
    <location>
        <begin position="66"/>
        <end position="210"/>
    </location>
</feature>
<gene>
    <name evidence="4" type="ORF">Aory04_000047500</name>
</gene>
<dbReference type="Pfam" id="PF03572">
    <property type="entry name" value="Peptidase_S41"/>
    <property type="match status" value="1"/>
</dbReference>
<dbReference type="InterPro" id="IPR005151">
    <property type="entry name" value="Tail-specific_protease"/>
</dbReference>